<evidence type="ECO:0000259" key="2">
    <source>
        <dbReference type="PROSITE" id="PS50405"/>
    </source>
</evidence>
<dbReference type="InterPro" id="IPR036249">
    <property type="entry name" value="Thioredoxin-like_sf"/>
</dbReference>
<dbReference type="CDD" id="cd03049">
    <property type="entry name" value="GST_N_3"/>
    <property type="match status" value="1"/>
</dbReference>
<dbReference type="GO" id="GO:0016740">
    <property type="term" value="F:transferase activity"/>
    <property type="evidence" value="ECO:0007669"/>
    <property type="project" value="UniProtKB-KW"/>
</dbReference>
<dbReference type="SUPFAM" id="SSF52833">
    <property type="entry name" value="Thioredoxin-like"/>
    <property type="match status" value="1"/>
</dbReference>
<dbReference type="Pfam" id="PF13410">
    <property type="entry name" value="GST_C_2"/>
    <property type="match status" value="1"/>
</dbReference>
<dbReference type="PROSITE" id="PS50404">
    <property type="entry name" value="GST_NTER"/>
    <property type="match status" value="1"/>
</dbReference>
<protein>
    <submittedName>
        <fullName evidence="3">Glutathione S-transferase</fullName>
    </submittedName>
</protein>
<dbReference type="STRING" id="1770053.SAMN05216551_108144"/>
<dbReference type="SFLD" id="SFLDG00358">
    <property type="entry name" value="Main_(cytGST)"/>
    <property type="match status" value="1"/>
</dbReference>
<sequence length="204" mass="22570">MKLIASMSSPFVRKVRIVLAEKKIDYETVLENVWAADTGIGRYNPLGQVPALQLDDGEVIYDSRVICEFLDTLTPVGKLIPPTGRERAAVRCAEALADGVLNATVLTRLETVLREPAQYNADWVARQRLKVSEGVAGLARGLGEKPWYAQNHLTLADVALGCALGYLDFRQPDFDWRTAHPNLARHFAKLSQRQSFIDTVPPAA</sequence>
<dbReference type="CDD" id="cd03205">
    <property type="entry name" value="GST_C_6"/>
    <property type="match status" value="1"/>
</dbReference>
<dbReference type="Gene3D" id="3.40.30.10">
    <property type="entry name" value="Glutaredoxin"/>
    <property type="match status" value="1"/>
</dbReference>
<accession>A0A1H2PRI0</accession>
<evidence type="ECO:0000259" key="1">
    <source>
        <dbReference type="PROSITE" id="PS50404"/>
    </source>
</evidence>
<dbReference type="PROSITE" id="PS50405">
    <property type="entry name" value="GST_CTER"/>
    <property type="match status" value="1"/>
</dbReference>
<evidence type="ECO:0000313" key="3">
    <source>
        <dbReference type="EMBL" id="SDV49509.1"/>
    </source>
</evidence>
<dbReference type="RefSeq" id="WP_091909645.1">
    <property type="nucleotide sequence ID" value="NZ_FNLO01000008.1"/>
</dbReference>
<feature type="domain" description="GST C-terminal" evidence="2">
    <location>
        <begin position="83"/>
        <end position="204"/>
    </location>
</feature>
<dbReference type="AlphaFoldDB" id="A0A1H2PRI0"/>
<dbReference type="InterPro" id="IPR040079">
    <property type="entry name" value="Glutathione_S-Trfase"/>
</dbReference>
<reference evidence="4" key="1">
    <citation type="submission" date="2016-09" db="EMBL/GenBank/DDBJ databases">
        <authorList>
            <person name="Varghese N."/>
            <person name="Submissions S."/>
        </authorList>
    </citation>
    <scope>NUCLEOTIDE SEQUENCE [LARGE SCALE GENOMIC DNA]</scope>
    <source>
        <strain evidence="4">JS23</strain>
    </source>
</reference>
<proteinExistence type="predicted"/>
<dbReference type="GO" id="GO:0005737">
    <property type="term" value="C:cytoplasm"/>
    <property type="evidence" value="ECO:0007669"/>
    <property type="project" value="TreeGrafter"/>
</dbReference>
<dbReference type="Gene3D" id="1.20.1050.10">
    <property type="match status" value="1"/>
</dbReference>
<evidence type="ECO:0000313" key="4">
    <source>
        <dbReference type="Proteomes" id="UP000243719"/>
    </source>
</evidence>
<dbReference type="InterPro" id="IPR036282">
    <property type="entry name" value="Glutathione-S-Trfase_C_sf"/>
</dbReference>
<keyword evidence="4" id="KW-1185">Reference proteome</keyword>
<feature type="domain" description="GST N-terminal" evidence="1">
    <location>
        <begin position="1"/>
        <end position="78"/>
    </location>
</feature>
<name>A0A1H2PRI0_9BURK</name>
<dbReference type="SFLD" id="SFLDS00019">
    <property type="entry name" value="Glutathione_Transferase_(cytos"/>
    <property type="match status" value="1"/>
</dbReference>
<dbReference type="Pfam" id="PF13409">
    <property type="entry name" value="GST_N_2"/>
    <property type="match status" value="1"/>
</dbReference>
<keyword evidence="3" id="KW-0808">Transferase</keyword>
<dbReference type="Proteomes" id="UP000243719">
    <property type="component" value="Unassembled WGS sequence"/>
</dbReference>
<dbReference type="InterPro" id="IPR050983">
    <property type="entry name" value="GST_Omega/HSP26"/>
</dbReference>
<dbReference type="EMBL" id="FNLO01000008">
    <property type="protein sequence ID" value="SDV49509.1"/>
    <property type="molecule type" value="Genomic_DNA"/>
</dbReference>
<organism evidence="3 4">
    <name type="scientific">Chitinasiproducens palmae</name>
    <dbReference type="NCBI Taxonomy" id="1770053"/>
    <lineage>
        <taxon>Bacteria</taxon>
        <taxon>Pseudomonadati</taxon>
        <taxon>Pseudomonadota</taxon>
        <taxon>Betaproteobacteria</taxon>
        <taxon>Burkholderiales</taxon>
        <taxon>Burkholderiaceae</taxon>
        <taxon>Chitinasiproducens</taxon>
    </lineage>
</organism>
<dbReference type="SUPFAM" id="SSF47616">
    <property type="entry name" value="GST C-terminal domain-like"/>
    <property type="match status" value="1"/>
</dbReference>
<dbReference type="InterPro" id="IPR004045">
    <property type="entry name" value="Glutathione_S-Trfase_N"/>
</dbReference>
<gene>
    <name evidence="3" type="ORF">SAMN05216551_108144</name>
</gene>
<dbReference type="PANTHER" id="PTHR43968:SF6">
    <property type="entry name" value="GLUTATHIONE S-TRANSFERASE OMEGA"/>
    <property type="match status" value="1"/>
</dbReference>
<dbReference type="InterPro" id="IPR010987">
    <property type="entry name" value="Glutathione-S-Trfase_C-like"/>
</dbReference>
<dbReference type="OrthoDB" id="8634103at2"/>
<dbReference type="PANTHER" id="PTHR43968">
    <property type="match status" value="1"/>
</dbReference>